<evidence type="ECO:0000256" key="1">
    <source>
        <dbReference type="SAM" id="SignalP"/>
    </source>
</evidence>
<evidence type="ECO:0000313" key="3">
    <source>
        <dbReference type="Proteomes" id="UP000486351"/>
    </source>
</evidence>
<feature type="signal peptide" evidence="1">
    <location>
        <begin position="1"/>
        <end position="23"/>
    </location>
</feature>
<proteinExistence type="predicted"/>
<organism evidence="2 3">
    <name type="scientific">Phytophthora fragariae</name>
    <dbReference type="NCBI Taxonomy" id="53985"/>
    <lineage>
        <taxon>Eukaryota</taxon>
        <taxon>Sar</taxon>
        <taxon>Stramenopiles</taxon>
        <taxon>Oomycota</taxon>
        <taxon>Peronosporomycetes</taxon>
        <taxon>Peronosporales</taxon>
        <taxon>Peronosporaceae</taxon>
        <taxon>Phytophthora</taxon>
    </lineage>
</organism>
<evidence type="ECO:0000313" key="2">
    <source>
        <dbReference type="EMBL" id="KAE9347489.1"/>
    </source>
</evidence>
<feature type="chain" id="PRO_5026177171" description="Secreted protein" evidence="1">
    <location>
        <begin position="24"/>
        <end position="73"/>
    </location>
</feature>
<name>A0A6G0S322_9STRA</name>
<keyword evidence="1" id="KW-0732">Signal</keyword>
<accession>A0A6G0S322</accession>
<dbReference type="Proteomes" id="UP000486351">
    <property type="component" value="Unassembled WGS sequence"/>
</dbReference>
<reference evidence="2 3" key="1">
    <citation type="submission" date="2018-09" db="EMBL/GenBank/DDBJ databases">
        <title>Genomic investigation of the strawberry pathogen Phytophthora fragariae indicates pathogenicity is determined by transcriptional variation in three key races.</title>
        <authorList>
            <person name="Adams T.M."/>
            <person name="Armitage A.D."/>
            <person name="Sobczyk M.K."/>
            <person name="Bates H.J."/>
            <person name="Dunwell J.M."/>
            <person name="Nellist C.F."/>
            <person name="Harrison R.J."/>
        </authorList>
    </citation>
    <scope>NUCLEOTIDE SEQUENCE [LARGE SCALE GENOMIC DNA]</scope>
    <source>
        <strain evidence="2 3">NOV-77</strain>
    </source>
</reference>
<dbReference type="AlphaFoldDB" id="A0A6G0S322"/>
<protein>
    <recommendedName>
        <fullName evidence="4">Secreted protein</fullName>
    </recommendedName>
</protein>
<comment type="caution">
    <text evidence="2">The sequence shown here is derived from an EMBL/GenBank/DDBJ whole genome shotgun (WGS) entry which is preliminary data.</text>
</comment>
<gene>
    <name evidence="2" type="ORF">PF008_g7784</name>
</gene>
<evidence type="ECO:0008006" key="4">
    <source>
        <dbReference type="Google" id="ProtNLM"/>
    </source>
</evidence>
<dbReference type="EMBL" id="QXFY01000336">
    <property type="protein sequence ID" value="KAE9347489.1"/>
    <property type="molecule type" value="Genomic_DNA"/>
</dbReference>
<sequence>MDYISRPTIIRLWMVCIMQGLASHSPPGMDSGYKIQRIKLGMYDLWRSCSSTADRSSYVICILTRHAAAPSCE</sequence>